<dbReference type="OrthoDB" id="9813261at2"/>
<keyword evidence="12 17" id="KW-0133">Cell shape</keyword>
<dbReference type="Proteomes" id="UP000013232">
    <property type="component" value="Unassembled WGS sequence"/>
</dbReference>
<dbReference type="GO" id="GO:0046872">
    <property type="term" value="F:metal ion binding"/>
    <property type="evidence" value="ECO:0007669"/>
    <property type="project" value="UniProtKB-KW"/>
</dbReference>
<dbReference type="Gene3D" id="3.30.1490.20">
    <property type="entry name" value="ATP-grasp fold, A domain"/>
    <property type="match status" value="1"/>
</dbReference>
<comment type="caution">
    <text evidence="22">The sequence shown here is derived from an EMBL/GenBank/DDBJ whole genome shotgun (WGS) entry which is preliminary data.</text>
</comment>
<dbReference type="PANTHER" id="PTHR23132">
    <property type="entry name" value="D-ALANINE--D-ALANINE LIGASE"/>
    <property type="match status" value="1"/>
</dbReference>
<keyword evidence="6 17" id="KW-0963">Cytoplasm</keyword>
<keyword evidence="9 20" id="KW-0547">Nucleotide-binding</keyword>
<dbReference type="HAMAP" id="MF_00047">
    <property type="entry name" value="Dala_Dala_lig"/>
    <property type="match status" value="1"/>
</dbReference>
<dbReference type="RefSeq" id="WP_004338343.1">
    <property type="nucleotide sequence ID" value="NZ_AMXE01000036.1"/>
</dbReference>
<evidence type="ECO:0000256" key="12">
    <source>
        <dbReference type="ARBA" id="ARBA00022960"/>
    </source>
</evidence>
<feature type="binding site" evidence="19">
    <location>
        <position position="266"/>
    </location>
    <ligand>
        <name>Mg(2+)</name>
        <dbReference type="ChEBI" id="CHEBI:18420"/>
        <label>2</label>
    </ligand>
</feature>
<dbReference type="GO" id="GO:0071555">
    <property type="term" value="P:cell wall organization"/>
    <property type="evidence" value="ECO:0007669"/>
    <property type="project" value="UniProtKB-KW"/>
</dbReference>
<feature type="binding site" evidence="19">
    <location>
        <position position="268"/>
    </location>
    <ligand>
        <name>Mg(2+)</name>
        <dbReference type="ChEBI" id="CHEBI:18420"/>
        <label>2</label>
    </ligand>
</feature>
<keyword evidence="8 19" id="KW-0479">Metal-binding</keyword>
<evidence type="ECO:0000256" key="15">
    <source>
        <dbReference type="ARBA" id="ARBA00023316"/>
    </source>
</evidence>
<evidence type="ECO:0000256" key="17">
    <source>
        <dbReference type="HAMAP-Rule" id="MF_00047"/>
    </source>
</evidence>
<dbReference type="Gene3D" id="3.30.470.20">
    <property type="entry name" value="ATP-grasp fold, B domain"/>
    <property type="match status" value="1"/>
</dbReference>
<dbReference type="GO" id="GO:0008360">
    <property type="term" value="P:regulation of cell shape"/>
    <property type="evidence" value="ECO:0007669"/>
    <property type="project" value="UniProtKB-KW"/>
</dbReference>
<dbReference type="PANTHER" id="PTHR23132:SF23">
    <property type="entry name" value="D-ALANINE--D-ALANINE LIGASE B"/>
    <property type="match status" value="1"/>
</dbReference>
<dbReference type="InterPro" id="IPR011127">
    <property type="entry name" value="Dala_Dala_lig_N"/>
</dbReference>
<dbReference type="Gene3D" id="3.40.50.20">
    <property type="match status" value="1"/>
</dbReference>
<evidence type="ECO:0000256" key="16">
    <source>
        <dbReference type="ARBA" id="ARBA00047614"/>
    </source>
</evidence>
<keyword evidence="13 17" id="KW-0573">Peptidoglycan synthesis</keyword>
<dbReference type="STRING" id="1123367.GCA_000621305_03468"/>
<comment type="cofactor">
    <cofactor evidence="19">
        <name>Mg(2+)</name>
        <dbReference type="ChEBI" id="CHEBI:18420"/>
    </cofactor>
    <cofactor evidence="19">
        <name>Mn(2+)</name>
        <dbReference type="ChEBI" id="CHEBI:29035"/>
    </cofactor>
    <text evidence="19">Binds 2 magnesium or manganese ions per subunit.</text>
</comment>
<evidence type="ECO:0000256" key="5">
    <source>
        <dbReference type="ARBA" id="ARBA00012216"/>
    </source>
</evidence>
<comment type="subcellular location">
    <subcellularLocation>
        <location evidence="3 17">Cytoplasm</location>
    </subcellularLocation>
</comment>
<dbReference type="EC" id="6.3.2.4" evidence="5 17"/>
<name>N6Z5W5_THAL4</name>
<proteinExistence type="inferred from homology"/>
<dbReference type="Pfam" id="PF07478">
    <property type="entry name" value="Dala_Dala_lig_C"/>
    <property type="match status" value="1"/>
</dbReference>
<sequence length="304" mass="32793">MKARFGKVAVLFGGSSAEREVSLMSGRAVLAALQGAGVDAHAFDPAERDLHILKEEGFERVFIALHGRGGEDGTVQGALELMGIPYTGSGVMASALSMDKWRTKMVWLACGLPTPRYAILEADTDWDAVAADLGLPIFVKPVHEGSSMGATKVVAADQLKAAWELAARYDSLVIAEEFITGEELTAPFLEDQALPLVRIVAPDGNYDYQHKYFTDDTRYDCPCGLPAELEAELRTLVMKSARVLGCRGWGRGDLILTADGRPYLLEMNTSPGMTSHSLVPMSARVAGLDFETLCLKILEGARLG</sequence>
<evidence type="ECO:0000259" key="21">
    <source>
        <dbReference type="PROSITE" id="PS50975"/>
    </source>
</evidence>
<feature type="active site" evidence="18">
    <location>
        <position position="277"/>
    </location>
</feature>
<evidence type="ECO:0000256" key="3">
    <source>
        <dbReference type="ARBA" id="ARBA00004496"/>
    </source>
</evidence>
<feature type="binding site" evidence="19">
    <location>
        <position position="266"/>
    </location>
    <ligand>
        <name>Mg(2+)</name>
        <dbReference type="ChEBI" id="CHEBI:18420"/>
        <label>1</label>
    </ligand>
</feature>
<dbReference type="PIRSF" id="PIRSF039102">
    <property type="entry name" value="Ddl/VanB"/>
    <property type="match status" value="1"/>
</dbReference>
<comment type="cofactor">
    <cofactor evidence="1">
        <name>Mn(2+)</name>
        <dbReference type="ChEBI" id="CHEBI:29035"/>
    </cofactor>
</comment>
<comment type="similarity">
    <text evidence="4 17">Belongs to the D-alanine--D-alanine ligase family.</text>
</comment>
<dbReference type="InterPro" id="IPR011095">
    <property type="entry name" value="Dala_Dala_lig_C"/>
</dbReference>
<dbReference type="SUPFAM" id="SSF56059">
    <property type="entry name" value="Glutathione synthetase ATP-binding domain-like"/>
    <property type="match status" value="1"/>
</dbReference>
<keyword evidence="15 17" id="KW-0961">Cell wall biogenesis/degradation</keyword>
<evidence type="ECO:0000256" key="20">
    <source>
        <dbReference type="PROSITE-ProRule" id="PRU00409"/>
    </source>
</evidence>
<evidence type="ECO:0000256" key="11">
    <source>
        <dbReference type="ARBA" id="ARBA00022842"/>
    </source>
</evidence>
<evidence type="ECO:0000256" key="2">
    <source>
        <dbReference type="ARBA" id="ARBA00003921"/>
    </source>
</evidence>
<evidence type="ECO:0000256" key="6">
    <source>
        <dbReference type="ARBA" id="ARBA00022490"/>
    </source>
</evidence>
<feature type="active site" evidence="18">
    <location>
        <position position="18"/>
    </location>
</feature>
<dbReference type="InterPro" id="IPR011761">
    <property type="entry name" value="ATP-grasp"/>
</dbReference>
<comment type="pathway">
    <text evidence="17">Cell wall biogenesis; peptidoglycan biosynthesis.</text>
</comment>
<dbReference type="NCBIfam" id="NF002378">
    <property type="entry name" value="PRK01372.1"/>
    <property type="match status" value="1"/>
</dbReference>
<gene>
    <name evidence="17 22" type="primary">ddl</name>
    <name evidence="22" type="ORF">C666_10790</name>
</gene>
<evidence type="ECO:0000256" key="10">
    <source>
        <dbReference type="ARBA" id="ARBA00022840"/>
    </source>
</evidence>
<keyword evidence="11 19" id="KW-0460">Magnesium</keyword>
<evidence type="ECO:0000256" key="8">
    <source>
        <dbReference type="ARBA" id="ARBA00022723"/>
    </source>
</evidence>
<feature type="active site" evidence="18">
    <location>
        <position position="146"/>
    </location>
</feature>
<reference evidence="22 23" key="1">
    <citation type="submission" date="2012-09" db="EMBL/GenBank/DDBJ databases">
        <title>Draft Genome Sequences of 6 Strains from Genus Thauera.</title>
        <authorList>
            <person name="Liu B."/>
            <person name="Shapleigh J.P."/>
            <person name="Frostegard A.H."/>
        </authorList>
    </citation>
    <scope>NUCLEOTIDE SEQUENCE [LARGE SCALE GENOMIC DNA]</scope>
    <source>
        <strain evidence="23">47Lol / DSM 12138</strain>
    </source>
</reference>
<dbReference type="SUPFAM" id="SSF52440">
    <property type="entry name" value="PreATP-grasp domain"/>
    <property type="match status" value="1"/>
</dbReference>
<dbReference type="InterPro" id="IPR005905">
    <property type="entry name" value="D_ala_D_ala"/>
</dbReference>
<dbReference type="InterPro" id="IPR016185">
    <property type="entry name" value="PreATP-grasp_dom_sf"/>
</dbReference>
<dbReference type="GO" id="GO:0005829">
    <property type="term" value="C:cytosol"/>
    <property type="evidence" value="ECO:0007669"/>
    <property type="project" value="TreeGrafter"/>
</dbReference>
<evidence type="ECO:0000256" key="19">
    <source>
        <dbReference type="PIRSR" id="PIRSR039102-3"/>
    </source>
</evidence>
<accession>N6Z5W5</accession>
<evidence type="ECO:0000256" key="4">
    <source>
        <dbReference type="ARBA" id="ARBA00010871"/>
    </source>
</evidence>
<dbReference type="GO" id="GO:0008716">
    <property type="term" value="F:D-alanine-D-alanine ligase activity"/>
    <property type="evidence" value="ECO:0007669"/>
    <property type="project" value="UniProtKB-UniRule"/>
</dbReference>
<dbReference type="AlphaFoldDB" id="N6Z5W5"/>
<protein>
    <recommendedName>
        <fullName evidence="5 17">D-alanine--D-alanine ligase</fullName>
        <ecNumber evidence="5 17">6.3.2.4</ecNumber>
    </recommendedName>
    <alternativeName>
        <fullName evidence="17">D-Ala-D-Ala ligase</fullName>
    </alternativeName>
    <alternativeName>
        <fullName evidence="17">D-alanylalanine synthetase</fullName>
    </alternativeName>
</protein>
<evidence type="ECO:0000256" key="13">
    <source>
        <dbReference type="ARBA" id="ARBA00022984"/>
    </source>
</evidence>
<evidence type="ECO:0000313" key="22">
    <source>
        <dbReference type="EMBL" id="ENO87589.1"/>
    </source>
</evidence>
<keyword evidence="7 17" id="KW-0436">Ligase</keyword>
<dbReference type="PROSITE" id="PS50975">
    <property type="entry name" value="ATP_GRASP"/>
    <property type="match status" value="1"/>
</dbReference>
<comment type="catalytic activity">
    <reaction evidence="16 17">
        <text>2 D-alanine + ATP = D-alanyl-D-alanine + ADP + phosphate + H(+)</text>
        <dbReference type="Rhea" id="RHEA:11224"/>
        <dbReference type="ChEBI" id="CHEBI:15378"/>
        <dbReference type="ChEBI" id="CHEBI:30616"/>
        <dbReference type="ChEBI" id="CHEBI:43474"/>
        <dbReference type="ChEBI" id="CHEBI:57416"/>
        <dbReference type="ChEBI" id="CHEBI:57822"/>
        <dbReference type="ChEBI" id="CHEBI:456216"/>
        <dbReference type="EC" id="6.3.2.4"/>
    </reaction>
</comment>
<evidence type="ECO:0000256" key="9">
    <source>
        <dbReference type="ARBA" id="ARBA00022741"/>
    </source>
</evidence>
<dbReference type="InterPro" id="IPR000291">
    <property type="entry name" value="D-Ala_lig_Van_CS"/>
</dbReference>
<comment type="function">
    <text evidence="2 17">Cell wall formation.</text>
</comment>
<dbReference type="GO" id="GO:0009252">
    <property type="term" value="P:peptidoglycan biosynthetic process"/>
    <property type="evidence" value="ECO:0007669"/>
    <property type="project" value="UniProtKB-UniRule"/>
</dbReference>
<dbReference type="NCBIfam" id="TIGR01205">
    <property type="entry name" value="D_ala_D_alaTIGR"/>
    <property type="match status" value="1"/>
</dbReference>
<organism evidence="22 23">
    <name type="scientific">Thauera linaloolentis (strain DSM 12138 / JCM 21573 / CCUG 41526 / CIP 105981 / IAM 15112 / NBRC 102519 / 47Lol)</name>
    <dbReference type="NCBI Taxonomy" id="1123367"/>
    <lineage>
        <taxon>Bacteria</taxon>
        <taxon>Pseudomonadati</taxon>
        <taxon>Pseudomonadota</taxon>
        <taxon>Betaproteobacteria</taxon>
        <taxon>Rhodocyclales</taxon>
        <taxon>Zoogloeaceae</taxon>
        <taxon>Thauera</taxon>
    </lineage>
</organism>
<keyword evidence="10 20" id="KW-0067">ATP-binding</keyword>
<dbReference type="PROSITE" id="PS00843">
    <property type="entry name" value="DALA_DALA_LIGASE_1"/>
    <property type="match status" value="1"/>
</dbReference>
<dbReference type="eggNOG" id="COG1181">
    <property type="taxonomic scope" value="Bacteria"/>
</dbReference>
<evidence type="ECO:0000256" key="14">
    <source>
        <dbReference type="ARBA" id="ARBA00023211"/>
    </source>
</evidence>
<evidence type="ECO:0000313" key="23">
    <source>
        <dbReference type="Proteomes" id="UP000013232"/>
    </source>
</evidence>
<keyword evidence="23" id="KW-1185">Reference proteome</keyword>
<dbReference type="UniPathway" id="UPA00219"/>
<keyword evidence="14 19" id="KW-0464">Manganese</keyword>
<feature type="domain" description="ATP-grasp" evidence="21">
    <location>
        <begin position="104"/>
        <end position="299"/>
    </location>
</feature>
<dbReference type="GO" id="GO:0005524">
    <property type="term" value="F:ATP binding"/>
    <property type="evidence" value="ECO:0007669"/>
    <property type="project" value="UniProtKB-UniRule"/>
</dbReference>
<evidence type="ECO:0000256" key="1">
    <source>
        <dbReference type="ARBA" id="ARBA00001936"/>
    </source>
</evidence>
<dbReference type="EMBL" id="AMXE01000036">
    <property type="protein sequence ID" value="ENO87589.1"/>
    <property type="molecule type" value="Genomic_DNA"/>
</dbReference>
<evidence type="ECO:0000256" key="18">
    <source>
        <dbReference type="PIRSR" id="PIRSR039102-1"/>
    </source>
</evidence>
<dbReference type="InterPro" id="IPR013815">
    <property type="entry name" value="ATP_grasp_subdomain_1"/>
</dbReference>
<feature type="binding site" evidence="19">
    <location>
        <position position="253"/>
    </location>
    <ligand>
        <name>Mg(2+)</name>
        <dbReference type="ChEBI" id="CHEBI:18420"/>
        <label>1</label>
    </ligand>
</feature>
<dbReference type="Pfam" id="PF01820">
    <property type="entry name" value="Dala_Dala_lig_N"/>
    <property type="match status" value="1"/>
</dbReference>
<evidence type="ECO:0000256" key="7">
    <source>
        <dbReference type="ARBA" id="ARBA00022598"/>
    </source>
</evidence>
<dbReference type="FunFam" id="3.40.50.20:FF:000013">
    <property type="entry name" value="D-alanine--D-alanine ligase"/>
    <property type="match status" value="1"/>
</dbReference>